<evidence type="ECO:0000256" key="6">
    <source>
        <dbReference type="SAM" id="MobiDB-lite"/>
    </source>
</evidence>
<evidence type="ECO:0000259" key="8">
    <source>
        <dbReference type="PROSITE" id="PS51778"/>
    </source>
</evidence>
<feature type="compositionally biased region" description="Low complexity" evidence="6">
    <location>
        <begin position="43"/>
        <end position="55"/>
    </location>
</feature>
<accession>A0A2X0MPX6</accession>
<feature type="compositionally biased region" description="Basic and acidic residues" evidence="6">
    <location>
        <begin position="17"/>
        <end position="26"/>
    </location>
</feature>
<feature type="compositionally biased region" description="Basic and acidic residues" evidence="6">
    <location>
        <begin position="228"/>
        <end position="242"/>
    </location>
</feature>
<dbReference type="PANTHER" id="PTHR23319">
    <property type="entry name" value="GRAM DOMAIN CONTAINING 1B, ISOFORM E"/>
    <property type="match status" value="1"/>
</dbReference>
<feature type="compositionally biased region" description="Low complexity" evidence="6">
    <location>
        <begin position="98"/>
        <end position="129"/>
    </location>
</feature>
<dbReference type="PROSITE" id="PS51778">
    <property type="entry name" value="VAST"/>
    <property type="match status" value="1"/>
</dbReference>
<evidence type="ECO:0000256" key="3">
    <source>
        <dbReference type="ARBA" id="ARBA00022692"/>
    </source>
</evidence>
<keyword evidence="10" id="KW-1185">Reference proteome</keyword>
<feature type="region of interest" description="Disordered" evidence="6">
    <location>
        <begin position="510"/>
        <end position="531"/>
    </location>
</feature>
<dbReference type="CDD" id="cd13220">
    <property type="entry name" value="PH-GRAM_GRAMDC"/>
    <property type="match status" value="1"/>
</dbReference>
<evidence type="ECO:0000313" key="10">
    <source>
        <dbReference type="Proteomes" id="UP000249464"/>
    </source>
</evidence>
<feature type="region of interest" description="Disordered" evidence="6">
    <location>
        <begin position="443"/>
        <end position="486"/>
    </location>
</feature>
<feature type="compositionally biased region" description="Basic and acidic residues" evidence="6">
    <location>
        <begin position="314"/>
        <end position="325"/>
    </location>
</feature>
<name>A0A2X0MPX6_9BASI</name>
<dbReference type="GO" id="GO:0032934">
    <property type="term" value="F:sterol binding"/>
    <property type="evidence" value="ECO:0007669"/>
    <property type="project" value="TreeGrafter"/>
</dbReference>
<dbReference type="InterPro" id="IPR031968">
    <property type="entry name" value="VASt"/>
</dbReference>
<dbReference type="GO" id="GO:0005789">
    <property type="term" value="C:endoplasmic reticulum membrane"/>
    <property type="evidence" value="ECO:0007669"/>
    <property type="project" value="TreeGrafter"/>
</dbReference>
<gene>
    <name evidence="9" type="primary">BQ5605_C024g09832</name>
    <name evidence="9" type="ORF">BQ5605_C024G09832</name>
</gene>
<evidence type="ECO:0000256" key="2">
    <source>
        <dbReference type="ARBA" id="ARBA00006582"/>
    </source>
</evidence>
<evidence type="ECO:0000313" key="9">
    <source>
        <dbReference type="EMBL" id="SGZ26093.1"/>
    </source>
</evidence>
<comment type="similarity">
    <text evidence="2">Belongs to the YSP2 family.</text>
</comment>
<organism evidence="9 10">
    <name type="scientific">Microbotryum silenes-dioicae</name>
    <dbReference type="NCBI Taxonomy" id="796604"/>
    <lineage>
        <taxon>Eukaryota</taxon>
        <taxon>Fungi</taxon>
        <taxon>Dikarya</taxon>
        <taxon>Basidiomycota</taxon>
        <taxon>Pucciniomycotina</taxon>
        <taxon>Microbotryomycetes</taxon>
        <taxon>Microbotryales</taxon>
        <taxon>Microbotryaceae</taxon>
        <taxon>Microbotryum</taxon>
    </lineage>
</organism>
<dbReference type="Gene3D" id="2.30.29.30">
    <property type="entry name" value="Pleckstrin-homology domain (PH domain)/Phosphotyrosine-binding domain (PTB)"/>
    <property type="match status" value="1"/>
</dbReference>
<feature type="domain" description="VASt" evidence="8">
    <location>
        <begin position="547"/>
        <end position="742"/>
    </location>
</feature>
<feature type="transmembrane region" description="Helical" evidence="7">
    <location>
        <begin position="786"/>
        <end position="806"/>
    </location>
</feature>
<feature type="region of interest" description="Disordered" evidence="6">
    <location>
        <begin position="740"/>
        <end position="771"/>
    </location>
</feature>
<protein>
    <submittedName>
        <fullName evidence="9">BQ5605_C024g09832 protein</fullName>
    </submittedName>
</protein>
<feature type="compositionally biased region" description="Low complexity" evidence="6">
    <location>
        <begin position="269"/>
        <end position="280"/>
    </location>
</feature>
<evidence type="ECO:0000256" key="1">
    <source>
        <dbReference type="ARBA" id="ARBA00004167"/>
    </source>
</evidence>
<feature type="compositionally biased region" description="Polar residues" evidence="6">
    <location>
        <begin position="164"/>
        <end position="181"/>
    </location>
</feature>
<keyword evidence="5 7" id="KW-0472">Membrane</keyword>
<dbReference type="GO" id="GO:0120015">
    <property type="term" value="F:sterol transfer activity"/>
    <property type="evidence" value="ECO:0007669"/>
    <property type="project" value="TreeGrafter"/>
</dbReference>
<feature type="region of interest" description="Disordered" evidence="6">
    <location>
        <begin position="1"/>
        <end position="242"/>
    </location>
</feature>
<dbReference type="GO" id="GO:0032541">
    <property type="term" value="C:cortical endoplasmic reticulum"/>
    <property type="evidence" value="ECO:0007669"/>
    <property type="project" value="TreeGrafter"/>
</dbReference>
<dbReference type="GO" id="GO:0140268">
    <property type="term" value="C:endoplasmic reticulum-plasma membrane contact site"/>
    <property type="evidence" value="ECO:0007669"/>
    <property type="project" value="TreeGrafter"/>
</dbReference>
<dbReference type="PANTHER" id="PTHR23319:SF4">
    <property type="entry name" value="GRAM DOMAIN CONTAINING 1B, ISOFORM E"/>
    <property type="match status" value="1"/>
</dbReference>
<evidence type="ECO:0000256" key="5">
    <source>
        <dbReference type="ARBA" id="ARBA00023136"/>
    </source>
</evidence>
<feature type="region of interest" description="Disordered" evidence="6">
    <location>
        <begin position="269"/>
        <end position="325"/>
    </location>
</feature>
<dbReference type="SMART" id="SM00568">
    <property type="entry name" value="GRAM"/>
    <property type="match status" value="1"/>
</dbReference>
<evidence type="ECO:0000256" key="7">
    <source>
        <dbReference type="SAM" id="Phobius"/>
    </source>
</evidence>
<dbReference type="Pfam" id="PF16016">
    <property type="entry name" value="VASt"/>
    <property type="match status" value="1"/>
</dbReference>
<proteinExistence type="inferred from homology"/>
<dbReference type="GO" id="GO:0005739">
    <property type="term" value="C:mitochondrion"/>
    <property type="evidence" value="ECO:0007669"/>
    <property type="project" value="TreeGrafter"/>
</dbReference>
<sequence>MSDGARDSTPCSSPASHSDDSEECHSDGSLVLVNKREDPPPLGAAAPLPATTTQPRSRRLAPLVPSPIVTAQPGASAGLNPTSLQPGASAEPHLALDTSSLSPFSPSPTSTTEMVATTSFSSHTSVVHSGEAGVDMPARQALQDNSREVVGGPASGLYPEVVTKVTSSPVDTPTSGSSSSKPWYAKLATPLVGKHHGKSRRNNRELGEADAGSESSDDEGDVGGDAGENDKKEQDVKAAEVLDEVNGRKEVSQFLRGRVPNTCVENLSRPPLLPLQPSTPIHQAGSARQGLAPVAVPDRQLNPDRNDSPSMSESIKDRISEDHHPSPKVSNFKFHKLFASEIPDDDELIEDYRCALQKDVLAQGRLYLSEHYLAFKANILGWQTSVCIPFFEIVTIEKRMTALVIPNAIEVTTLNTRHVFASFLARDPAYDLLVDLWRHNHPGEERSRESKDQDSASIVSDAGGATGVNRGGDVNSEISYEDEHGERKKHKFTNALAKVGSRLKSITAVNDDKPEGKTEAEEIKDKAKKDMQGELGHEPTEYDGEEFANVALDCVLPISPQKAYELFIHDSEFLKDFFTDDQGLKEVEIGEWESNGDGDLQKREMSYIKPLNGSIGEYFQSNLPFKKRHTYPILLPPPSGPKQTHCNIKDENEKVDPEKYISNITTTQTPDVPVGKDFSVRTKTVTTWSDEGGARVRVTTEVEWTKTNRMLKGIIERSCIDGQKKYHQDLEKAARAHIEANPDDFKDSGVTMTGASGGSKKGGDDSARASASEEGESLLSSFLEQLTGPMGIVVGLVVILALTNLFTLNALRVQARVAHHARMGQPHEVASAVSRVLDQYKSVYSTTGSKSSAEVEMKSLLKVVEDLEKTATGLVDRVKSVASML</sequence>
<dbReference type="AlphaFoldDB" id="A0A2X0MPX6"/>
<dbReference type="GO" id="GO:0005886">
    <property type="term" value="C:plasma membrane"/>
    <property type="evidence" value="ECO:0007669"/>
    <property type="project" value="TreeGrafter"/>
</dbReference>
<dbReference type="Pfam" id="PF02893">
    <property type="entry name" value="GRAM"/>
    <property type="match status" value="1"/>
</dbReference>
<dbReference type="InterPro" id="IPR004182">
    <property type="entry name" value="GRAM"/>
</dbReference>
<dbReference type="STRING" id="796604.A0A2X0MPX6"/>
<reference evidence="9 10" key="1">
    <citation type="submission" date="2016-11" db="EMBL/GenBank/DDBJ databases">
        <authorList>
            <person name="Jaros S."/>
            <person name="Januszkiewicz K."/>
            <person name="Wedrychowicz H."/>
        </authorList>
    </citation>
    <scope>NUCLEOTIDE SEQUENCE [LARGE SCALE GENOMIC DNA]</scope>
</reference>
<comment type="subcellular location">
    <subcellularLocation>
        <location evidence="1">Membrane</location>
        <topology evidence="1">Single-pass membrane protein</topology>
    </subcellularLocation>
</comment>
<keyword evidence="4 7" id="KW-1133">Transmembrane helix</keyword>
<keyword evidence="3 7" id="KW-0812">Transmembrane</keyword>
<dbReference type="InterPro" id="IPR051482">
    <property type="entry name" value="Cholesterol_transport"/>
</dbReference>
<feature type="compositionally biased region" description="Basic and acidic residues" evidence="6">
    <location>
        <begin position="443"/>
        <end position="454"/>
    </location>
</feature>
<evidence type="ECO:0000256" key="4">
    <source>
        <dbReference type="ARBA" id="ARBA00022989"/>
    </source>
</evidence>
<dbReference type="GO" id="GO:0032366">
    <property type="term" value="P:intracellular sterol transport"/>
    <property type="evidence" value="ECO:0007669"/>
    <property type="project" value="TreeGrafter"/>
</dbReference>
<dbReference type="Proteomes" id="UP000249464">
    <property type="component" value="Unassembled WGS sequence"/>
</dbReference>
<dbReference type="EMBL" id="FQNC01000086">
    <property type="protein sequence ID" value="SGZ26093.1"/>
    <property type="molecule type" value="Genomic_DNA"/>
</dbReference>
<dbReference type="InterPro" id="IPR011993">
    <property type="entry name" value="PH-like_dom_sf"/>
</dbReference>